<comment type="cofactor">
    <cofactor evidence="1">
        <name>Mn(2+)</name>
        <dbReference type="ChEBI" id="CHEBI:29035"/>
    </cofactor>
</comment>
<name>A0ABS9K025_9RHOO</name>
<evidence type="ECO:0000256" key="2">
    <source>
        <dbReference type="ARBA" id="ARBA00001946"/>
    </source>
</evidence>
<dbReference type="InterPro" id="IPR013815">
    <property type="entry name" value="ATP_grasp_subdomain_1"/>
</dbReference>
<sequence length="302" mass="32762">MSSSFGKVAVLFGGTSAEREVSLNSGSRVLAALQGQGIDVHPFDPATQTLDDLKGYDRAFIALHGRHGEDGTIQGALEVMHIPYTGSGVLASALAMDKFRTKLMWQAAGLPVPEYALLNADSDFAEIEEQLGLPLFVKPAREGSSIGVTKVKARGELKAAYEEAAKHDPLVIAEKGVMGGEYTVGIVGDEVLPIIKIEPATEWYDYEAKYNRDDTQYLCPCGLPEAKEMEIRKGALEAFRILGGRGWGRVDFLMDEEGNHYYLEVNTAPGMTDHSLVPMGARVAGMEYPALVRRVLELAAND</sequence>
<dbReference type="InterPro" id="IPR016185">
    <property type="entry name" value="PreATP-grasp_dom_sf"/>
</dbReference>
<keyword evidence="8 15" id="KW-0436">Ligase</keyword>
<evidence type="ECO:0000313" key="18">
    <source>
        <dbReference type="EMBL" id="MCG2576513.1"/>
    </source>
</evidence>
<evidence type="ECO:0000256" key="4">
    <source>
        <dbReference type="ARBA" id="ARBA00004496"/>
    </source>
</evidence>
<comment type="subcellular location">
    <subcellularLocation>
        <location evidence="4 15">Cytoplasm</location>
    </subcellularLocation>
</comment>
<feature type="domain" description="ATP-grasp" evidence="17">
    <location>
        <begin position="102"/>
        <end position="297"/>
    </location>
</feature>
<evidence type="ECO:0000256" key="1">
    <source>
        <dbReference type="ARBA" id="ARBA00001936"/>
    </source>
</evidence>
<keyword evidence="7 15" id="KW-0963">Cytoplasm</keyword>
<dbReference type="PROSITE" id="PS50975">
    <property type="entry name" value="ATP_GRASP"/>
    <property type="match status" value="1"/>
</dbReference>
<keyword evidence="12 15" id="KW-0573">Peptidoglycan synthesis</keyword>
<dbReference type="SUPFAM" id="SSF56059">
    <property type="entry name" value="Glutathione synthetase ATP-binding domain-like"/>
    <property type="match status" value="1"/>
</dbReference>
<evidence type="ECO:0000256" key="13">
    <source>
        <dbReference type="ARBA" id="ARBA00023316"/>
    </source>
</evidence>
<organism evidence="18 19">
    <name type="scientific">Dechloromonas hankyongensis</name>
    <dbReference type="NCBI Taxonomy" id="2908002"/>
    <lineage>
        <taxon>Bacteria</taxon>
        <taxon>Pseudomonadati</taxon>
        <taxon>Pseudomonadota</taxon>
        <taxon>Betaproteobacteria</taxon>
        <taxon>Rhodocyclales</taxon>
        <taxon>Azonexaceae</taxon>
        <taxon>Dechloromonas</taxon>
    </lineage>
</organism>
<comment type="caution">
    <text evidence="18">The sequence shown here is derived from an EMBL/GenBank/DDBJ whole genome shotgun (WGS) entry which is preliminary data.</text>
</comment>
<comment type="similarity">
    <text evidence="5 15">Belongs to the D-alanine--D-alanine ligase family.</text>
</comment>
<keyword evidence="11 15" id="KW-0133">Cell shape</keyword>
<evidence type="ECO:0000313" key="19">
    <source>
        <dbReference type="Proteomes" id="UP001165384"/>
    </source>
</evidence>
<dbReference type="PROSITE" id="PS00843">
    <property type="entry name" value="DALA_DALA_LIGASE_1"/>
    <property type="match status" value="1"/>
</dbReference>
<reference evidence="18" key="1">
    <citation type="submission" date="2022-01" db="EMBL/GenBank/DDBJ databases">
        <authorList>
            <person name="Jo J.-H."/>
            <person name="Im W.-T."/>
        </authorList>
    </citation>
    <scope>NUCLEOTIDE SEQUENCE</scope>
    <source>
        <strain evidence="18">XY25</strain>
    </source>
</reference>
<evidence type="ECO:0000259" key="17">
    <source>
        <dbReference type="PROSITE" id="PS50975"/>
    </source>
</evidence>
<dbReference type="GO" id="GO:0016874">
    <property type="term" value="F:ligase activity"/>
    <property type="evidence" value="ECO:0007669"/>
    <property type="project" value="UniProtKB-KW"/>
</dbReference>
<evidence type="ECO:0000256" key="5">
    <source>
        <dbReference type="ARBA" id="ARBA00010871"/>
    </source>
</evidence>
<comment type="pathway">
    <text evidence="15">Cell wall biogenesis; peptidoglycan biosynthesis.</text>
</comment>
<comment type="catalytic activity">
    <reaction evidence="14 15">
        <text>2 D-alanine + ATP = D-alanyl-D-alanine + ADP + phosphate + H(+)</text>
        <dbReference type="Rhea" id="RHEA:11224"/>
        <dbReference type="ChEBI" id="CHEBI:15378"/>
        <dbReference type="ChEBI" id="CHEBI:30616"/>
        <dbReference type="ChEBI" id="CHEBI:43474"/>
        <dbReference type="ChEBI" id="CHEBI:57416"/>
        <dbReference type="ChEBI" id="CHEBI:57822"/>
        <dbReference type="ChEBI" id="CHEBI:456216"/>
        <dbReference type="EC" id="6.3.2.4"/>
    </reaction>
</comment>
<dbReference type="InterPro" id="IPR000291">
    <property type="entry name" value="D-Ala_lig_Van_CS"/>
</dbReference>
<dbReference type="PANTHER" id="PTHR23132">
    <property type="entry name" value="D-ALANINE--D-ALANINE LIGASE"/>
    <property type="match status" value="1"/>
</dbReference>
<dbReference type="Gene3D" id="3.40.50.20">
    <property type="match status" value="1"/>
</dbReference>
<dbReference type="Gene3D" id="3.30.1490.20">
    <property type="entry name" value="ATP-grasp fold, A domain"/>
    <property type="match status" value="1"/>
</dbReference>
<dbReference type="InterPro" id="IPR011761">
    <property type="entry name" value="ATP-grasp"/>
</dbReference>
<evidence type="ECO:0000256" key="9">
    <source>
        <dbReference type="ARBA" id="ARBA00022741"/>
    </source>
</evidence>
<dbReference type="SUPFAM" id="SSF52440">
    <property type="entry name" value="PreATP-grasp domain"/>
    <property type="match status" value="1"/>
</dbReference>
<proteinExistence type="inferred from homology"/>
<dbReference type="Pfam" id="PF07478">
    <property type="entry name" value="Dala_Dala_lig_C"/>
    <property type="match status" value="1"/>
</dbReference>
<evidence type="ECO:0000256" key="10">
    <source>
        <dbReference type="ARBA" id="ARBA00022840"/>
    </source>
</evidence>
<comment type="function">
    <text evidence="3 15">Cell wall formation.</text>
</comment>
<dbReference type="EMBL" id="JAKLTN010000001">
    <property type="protein sequence ID" value="MCG2576513.1"/>
    <property type="molecule type" value="Genomic_DNA"/>
</dbReference>
<comment type="cofactor">
    <cofactor evidence="2">
        <name>Mg(2+)</name>
        <dbReference type="ChEBI" id="CHEBI:18420"/>
    </cofactor>
</comment>
<dbReference type="Proteomes" id="UP001165384">
    <property type="component" value="Unassembled WGS sequence"/>
</dbReference>
<dbReference type="PIRSF" id="PIRSF039102">
    <property type="entry name" value="Ddl/VanB"/>
    <property type="match status" value="1"/>
</dbReference>
<accession>A0ABS9K025</accession>
<evidence type="ECO:0000256" key="14">
    <source>
        <dbReference type="ARBA" id="ARBA00047614"/>
    </source>
</evidence>
<dbReference type="RefSeq" id="WP_275708527.1">
    <property type="nucleotide sequence ID" value="NZ_JAKLTN010000001.1"/>
</dbReference>
<dbReference type="HAMAP" id="MF_00047">
    <property type="entry name" value="Dala_Dala_lig"/>
    <property type="match status" value="1"/>
</dbReference>
<dbReference type="PANTHER" id="PTHR23132:SF23">
    <property type="entry name" value="D-ALANINE--D-ALANINE LIGASE B"/>
    <property type="match status" value="1"/>
</dbReference>
<dbReference type="InterPro" id="IPR005905">
    <property type="entry name" value="D_ala_D_ala"/>
</dbReference>
<dbReference type="InterPro" id="IPR011127">
    <property type="entry name" value="Dala_Dala_lig_N"/>
</dbReference>
<evidence type="ECO:0000256" key="12">
    <source>
        <dbReference type="ARBA" id="ARBA00022984"/>
    </source>
</evidence>
<evidence type="ECO:0000256" key="8">
    <source>
        <dbReference type="ARBA" id="ARBA00022598"/>
    </source>
</evidence>
<dbReference type="Pfam" id="PF01820">
    <property type="entry name" value="Dala_Dala_lig_N"/>
    <property type="match status" value="1"/>
</dbReference>
<dbReference type="InterPro" id="IPR011095">
    <property type="entry name" value="Dala_Dala_lig_C"/>
</dbReference>
<dbReference type="NCBIfam" id="TIGR01205">
    <property type="entry name" value="D_ala_D_alaTIGR"/>
    <property type="match status" value="1"/>
</dbReference>
<evidence type="ECO:0000256" key="7">
    <source>
        <dbReference type="ARBA" id="ARBA00022490"/>
    </source>
</evidence>
<keyword evidence="19" id="KW-1185">Reference proteome</keyword>
<evidence type="ECO:0000256" key="16">
    <source>
        <dbReference type="PROSITE-ProRule" id="PRU00409"/>
    </source>
</evidence>
<evidence type="ECO:0000256" key="3">
    <source>
        <dbReference type="ARBA" id="ARBA00003921"/>
    </source>
</evidence>
<evidence type="ECO:0000256" key="6">
    <source>
        <dbReference type="ARBA" id="ARBA00012216"/>
    </source>
</evidence>
<dbReference type="NCBIfam" id="NF002378">
    <property type="entry name" value="PRK01372.1"/>
    <property type="match status" value="1"/>
</dbReference>
<gene>
    <name evidence="15" type="primary">ddl</name>
    <name evidence="18" type="ORF">LZ012_05835</name>
</gene>
<keyword evidence="9 16" id="KW-0547">Nucleotide-binding</keyword>
<dbReference type="Gene3D" id="3.30.470.20">
    <property type="entry name" value="ATP-grasp fold, B domain"/>
    <property type="match status" value="1"/>
</dbReference>
<keyword evidence="13 15" id="KW-0961">Cell wall biogenesis/degradation</keyword>
<evidence type="ECO:0000256" key="15">
    <source>
        <dbReference type="HAMAP-Rule" id="MF_00047"/>
    </source>
</evidence>
<evidence type="ECO:0000256" key="11">
    <source>
        <dbReference type="ARBA" id="ARBA00022960"/>
    </source>
</evidence>
<dbReference type="EC" id="6.3.2.4" evidence="6 15"/>
<protein>
    <recommendedName>
        <fullName evidence="6 15">D-alanine--D-alanine ligase</fullName>
        <ecNumber evidence="6 15">6.3.2.4</ecNumber>
    </recommendedName>
    <alternativeName>
        <fullName evidence="15">D-Ala-D-Ala ligase</fullName>
    </alternativeName>
    <alternativeName>
        <fullName evidence="15">D-alanylalanine synthetase</fullName>
    </alternativeName>
</protein>
<keyword evidence="10 16" id="KW-0067">ATP-binding</keyword>